<dbReference type="InterPro" id="IPR050486">
    <property type="entry name" value="Mannose-1P_guanyltransferase"/>
</dbReference>
<name>A0A0P1IMU6_9RHOB</name>
<gene>
    <name evidence="2" type="ORF">TA5114_00777</name>
</gene>
<dbReference type="Pfam" id="PF01740">
    <property type="entry name" value="STAS"/>
    <property type="match status" value="1"/>
</dbReference>
<dbReference type="CDD" id="cd07043">
    <property type="entry name" value="STAS_anti-anti-sigma_factors"/>
    <property type="match status" value="1"/>
</dbReference>
<keyword evidence="3" id="KW-1185">Reference proteome</keyword>
<dbReference type="EMBL" id="CYUE01000006">
    <property type="protein sequence ID" value="CUK24988.1"/>
    <property type="molecule type" value="Genomic_DNA"/>
</dbReference>
<evidence type="ECO:0000259" key="1">
    <source>
        <dbReference type="PROSITE" id="PS50801"/>
    </source>
</evidence>
<dbReference type="SUPFAM" id="SSF53448">
    <property type="entry name" value="Nucleotide-diphospho-sugar transferases"/>
    <property type="match status" value="1"/>
</dbReference>
<evidence type="ECO:0000313" key="2">
    <source>
        <dbReference type="EMBL" id="CUK24988.1"/>
    </source>
</evidence>
<dbReference type="Proteomes" id="UP000051184">
    <property type="component" value="Unassembled WGS sequence"/>
</dbReference>
<dbReference type="OrthoDB" id="9801810at2"/>
<dbReference type="Gene3D" id="2.160.10.10">
    <property type="entry name" value="Hexapeptide repeat proteins"/>
    <property type="match status" value="1"/>
</dbReference>
<dbReference type="STRING" id="1715691.TA5113_02425"/>
<dbReference type="InterPro" id="IPR002645">
    <property type="entry name" value="STAS_dom"/>
</dbReference>
<dbReference type="InterPro" id="IPR029044">
    <property type="entry name" value="Nucleotide-diphossugar_trans"/>
</dbReference>
<dbReference type="AlphaFoldDB" id="A0A0P1IMU6"/>
<feature type="domain" description="STAS" evidence="1">
    <location>
        <begin position="2"/>
        <end position="110"/>
    </location>
</feature>
<dbReference type="PANTHER" id="PTHR22572">
    <property type="entry name" value="SUGAR-1-PHOSPHATE GUANYL TRANSFERASE"/>
    <property type="match status" value="1"/>
</dbReference>
<dbReference type="Gene3D" id="3.30.750.24">
    <property type="entry name" value="STAS domain"/>
    <property type="match status" value="1"/>
</dbReference>
<reference evidence="3" key="1">
    <citation type="submission" date="2015-09" db="EMBL/GenBank/DDBJ databases">
        <authorList>
            <person name="Rodrigo-Torres Lidia"/>
            <person name="Arahal R.David."/>
        </authorList>
    </citation>
    <scope>NUCLEOTIDE SEQUENCE [LARGE SCALE GENOMIC DNA]</scope>
    <source>
        <strain evidence="3">CECT 5114</strain>
    </source>
</reference>
<sequence length="472" mass="51760">MRLQVSEIHDGIAVIEPIGAMVKTTVLQQLSNVIEALIVKGRTAFLLDLSKTSRVNMSALAAIVELPAIFQRSQIAYSNLSDVVSRKLESSGVDRGLQIFSTRQQAMNSPEFQAHALKQTRAILFCDGLNQGFGRLRPELNPSMLDALGEPVLSRSLDLLRRFGIQQTFLTLSQNDQQIPAYFRRSNPENQAIVYCRMTSATSLPFVGGRKGRAHQLRQLQSEHLALDGDTVLSFGTDLADVNLAEMMRTHRHQKADFTFAMNAENGCEYSDFVAQNSAKNLVSLGPIESSKILRRPQFFETGIFIISNGAAALIERDASLHNLHDLGRKISKEGGRVSCFHHNSKFHSCATPKGYYNALCHMNRSVGPERTQRGGVDQTCYVSKGAIINRGVELLGSCFIQDGATVGRNAVLENCVVLKNAHVESGFWGQNLLIGPDSTQDFLLSEHGAAVQNLDPAGSSKGQEQRTMASA</sequence>
<dbReference type="RefSeq" id="WP_058314001.1">
    <property type="nucleotide sequence ID" value="NZ_CYTO01000024.1"/>
</dbReference>
<organism evidence="2 3">
    <name type="scientific">Cognatishimia activa</name>
    <dbReference type="NCBI Taxonomy" id="1715691"/>
    <lineage>
        <taxon>Bacteria</taxon>
        <taxon>Pseudomonadati</taxon>
        <taxon>Pseudomonadota</taxon>
        <taxon>Alphaproteobacteria</taxon>
        <taxon>Rhodobacterales</taxon>
        <taxon>Paracoccaceae</taxon>
        <taxon>Cognatishimia</taxon>
    </lineage>
</organism>
<dbReference type="GO" id="GO:0016740">
    <property type="term" value="F:transferase activity"/>
    <property type="evidence" value="ECO:0007669"/>
    <property type="project" value="UniProtKB-KW"/>
</dbReference>
<dbReference type="InterPro" id="IPR036513">
    <property type="entry name" value="STAS_dom_sf"/>
</dbReference>
<evidence type="ECO:0000313" key="3">
    <source>
        <dbReference type="Proteomes" id="UP000051184"/>
    </source>
</evidence>
<proteinExistence type="predicted"/>
<dbReference type="PROSITE" id="PS50801">
    <property type="entry name" value="STAS"/>
    <property type="match status" value="1"/>
</dbReference>
<dbReference type="SUPFAM" id="SSF52091">
    <property type="entry name" value="SpoIIaa-like"/>
    <property type="match status" value="1"/>
</dbReference>
<protein>
    <submittedName>
        <fullName evidence="2">UDP-N-acetylglucosamine diphosphorylase/glucosamine-1-phosphate N-acetyltransferase</fullName>
    </submittedName>
</protein>
<dbReference type="Gene3D" id="3.90.550.10">
    <property type="entry name" value="Spore Coat Polysaccharide Biosynthesis Protein SpsA, Chain A"/>
    <property type="match status" value="1"/>
</dbReference>
<accession>A0A0P1IMU6</accession>
<keyword evidence="2" id="KW-0808">Transferase</keyword>